<evidence type="ECO:0000256" key="3">
    <source>
        <dbReference type="ARBA" id="ARBA00022989"/>
    </source>
</evidence>
<feature type="transmembrane region" description="Helical" evidence="6">
    <location>
        <begin position="167"/>
        <end position="186"/>
    </location>
</feature>
<dbReference type="VEuPathDB" id="VectorBase:CSON003876"/>
<organism evidence="7">
    <name type="scientific">Culicoides sonorensis</name>
    <name type="common">Biting midge</name>
    <dbReference type="NCBI Taxonomy" id="179676"/>
    <lineage>
        <taxon>Eukaryota</taxon>
        <taxon>Metazoa</taxon>
        <taxon>Ecdysozoa</taxon>
        <taxon>Arthropoda</taxon>
        <taxon>Hexapoda</taxon>
        <taxon>Insecta</taxon>
        <taxon>Pterygota</taxon>
        <taxon>Neoptera</taxon>
        <taxon>Endopterygota</taxon>
        <taxon>Diptera</taxon>
        <taxon>Nematocera</taxon>
        <taxon>Chironomoidea</taxon>
        <taxon>Ceratopogonidae</taxon>
        <taxon>Ceratopogoninae</taxon>
        <taxon>Culicoides</taxon>
        <taxon>Monoculicoides</taxon>
    </lineage>
</organism>
<dbReference type="GO" id="GO:0015232">
    <property type="term" value="F:heme transmembrane transporter activity"/>
    <property type="evidence" value="ECO:0007669"/>
    <property type="project" value="TreeGrafter"/>
</dbReference>
<feature type="transmembrane region" description="Helical" evidence="6">
    <location>
        <begin position="267"/>
        <end position="289"/>
    </location>
</feature>
<dbReference type="GO" id="GO:0020037">
    <property type="term" value="F:heme binding"/>
    <property type="evidence" value="ECO:0007669"/>
    <property type="project" value="TreeGrafter"/>
</dbReference>
<name>A0A336MQ45_CULSO</name>
<dbReference type="OMA" id="TSMIFMV"/>
<dbReference type="PANTHER" id="PTHR10924:SF4">
    <property type="entry name" value="GH15861P"/>
    <property type="match status" value="1"/>
</dbReference>
<dbReference type="InterPro" id="IPR049680">
    <property type="entry name" value="FLVCR1-2_SLC49-like"/>
</dbReference>
<feature type="transmembrane region" description="Helical" evidence="6">
    <location>
        <begin position="330"/>
        <end position="356"/>
    </location>
</feature>
<dbReference type="Pfam" id="PF07690">
    <property type="entry name" value="MFS_1"/>
    <property type="match status" value="1"/>
</dbReference>
<dbReference type="SUPFAM" id="SSF103473">
    <property type="entry name" value="MFS general substrate transporter"/>
    <property type="match status" value="1"/>
</dbReference>
<reference evidence="7" key="1">
    <citation type="submission" date="2018-07" db="EMBL/GenBank/DDBJ databases">
        <authorList>
            <person name="Quirk P.G."/>
            <person name="Krulwich T.A."/>
        </authorList>
    </citation>
    <scope>NUCLEOTIDE SEQUENCE</scope>
</reference>
<comment type="subcellular location">
    <subcellularLocation>
        <location evidence="1">Membrane</location>
        <topology evidence="1">Multi-pass membrane protein</topology>
    </subcellularLocation>
</comment>
<feature type="transmembrane region" description="Helical" evidence="6">
    <location>
        <begin position="100"/>
        <end position="120"/>
    </location>
</feature>
<accession>A0A336MQ45</accession>
<keyword evidence="3 6" id="KW-1133">Transmembrane helix</keyword>
<dbReference type="GO" id="GO:0016020">
    <property type="term" value="C:membrane"/>
    <property type="evidence" value="ECO:0007669"/>
    <property type="project" value="UniProtKB-SubCell"/>
</dbReference>
<feature type="transmembrane region" description="Helical" evidence="6">
    <location>
        <begin position="485"/>
        <end position="504"/>
    </location>
</feature>
<dbReference type="InterPro" id="IPR011701">
    <property type="entry name" value="MFS"/>
</dbReference>
<feature type="transmembrane region" description="Helical" evidence="6">
    <location>
        <begin position="368"/>
        <end position="387"/>
    </location>
</feature>
<evidence type="ECO:0000256" key="4">
    <source>
        <dbReference type="ARBA" id="ARBA00023136"/>
    </source>
</evidence>
<feature type="transmembrane region" description="Helical" evidence="6">
    <location>
        <begin position="454"/>
        <end position="473"/>
    </location>
</feature>
<keyword evidence="2 6" id="KW-0812">Transmembrane</keyword>
<feature type="transmembrane region" description="Helical" evidence="6">
    <location>
        <begin position="140"/>
        <end position="160"/>
    </location>
</feature>
<evidence type="ECO:0000256" key="1">
    <source>
        <dbReference type="ARBA" id="ARBA00004141"/>
    </source>
</evidence>
<feature type="transmembrane region" description="Helical" evidence="6">
    <location>
        <begin position="420"/>
        <end position="442"/>
    </location>
</feature>
<dbReference type="EMBL" id="UFQT01001743">
    <property type="protein sequence ID" value="SSX31631.1"/>
    <property type="molecule type" value="Genomic_DNA"/>
</dbReference>
<feature type="transmembrane region" description="Helical" evidence="6">
    <location>
        <begin position="394"/>
        <end position="414"/>
    </location>
</feature>
<dbReference type="InterPro" id="IPR036259">
    <property type="entry name" value="MFS_trans_sf"/>
</dbReference>
<feature type="transmembrane region" description="Helical" evidence="6">
    <location>
        <begin position="192"/>
        <end position="217"/>
    </location>
</feature>
<dbReference type="PANTHER" id="PTHR10924">
    <property type="entry name" value="MAJOR FACILITATOR SUPERFAMILY PROTEIN-RELATED"/>
    <property type="match status" value="1"/>
</dbReference>
<dbReference type="AlphaFoldDB" id="A0A336MQ45"/>
<protein>
    <submittedName>
        <fullName evidence="7">CSON003876 protein</fullName>
    </submittedName>
</protein>
<evidence type="ECO:0000256" key="6">
    <source>
        <dbReference type="SAM" id="Phobius"/>
    </source>
</evidence>
<feature type="region of interest" description="Disordered" evidence="5">
    <location>
        <begin position="529"/>
        <end position="554"/>
    </location>
</feature>
<dbReference type="Gene3D" id="1.20.1250.20">
    <property type="entry name" value="MFS general substrate transporter like domains"/>
    <property type="match status" value="2"/>
</dbReference>
<evidence type="ECO:0000256" key="5">
    <source>
        <dbReference type="SAM" id="MobiDB-lite"/>
    </source>
</evidence>
<proteinExistence type="predicted"/>
<dbReference type="GO" id="GO:0097037">
    <property type="term" value="P:heme export"/>
    <property type="evidence" value="ECO:0007669"/>
    <property type="project" value="TreeGrafter"/>
</dbReference>
<gene>
    <name evidence="7" type="primary">CSON003876</name>
</gene>
<evidence type="ECO:0000313" key="7">
    <source>
        <dbReference type="EMBL" id="SSX31631.1"/>
    </source>
</evidence>
<evidence type="ECO:0000256" key="2">
    <source>
        <dbReference type="ARBA" id="ARBA00022692"/>
    </source>
</evidence>
<sequence length="554" mass="61553">MSINNLTTPHYKYSISALSISSNLNRKKSISVSVLPNQNGQFLTVPFAKPTLKRSVSESNFSKKSKSFDSLRRIATETSLQIPENFSFNTVKIETYKIRWAMLVMVIFYTALSYMQWIQYSIIANIVMEYYNVSFVMVDWMSLVFMVTYIVLIFPVSYFMDCRGLRYSALIGSIGTAVGAWIKVFSLNPDQFMIAFLGQTIVAISQVFVLIVPARLASEWFKAENQSKICSATVFAGQVGTAMGFLLTPMIVSHNQKEVRDGLCTLMIGTASFSTIIAIIVIVCVCIHFKSSPPNPPTYVQAIQRAVEQGNSGYVEAVKRLLVHKEFMKLVLAYGLNVGVFNAFSTLLNQIILGYFPKSEQDAGKVGLSLILIGAFASLVFGYIMDVTHKFKDLAIWVCKLGGVAMGVFCLVLETHSKRLLYIASIFLGFFVLGFQPIGYEYAAEITFPEPDNIVGGIMNISTHIFGVIFTLICSELNSYLGDLIGNLCFAVLLFGSTIVVSSVKSNCKRHYAHAEITEVAKELAELSDDEENDERGFRDEECQGLTLKIDNPA</sequence>
<keyword evidence="4 6" id="KW-0472">Membrane</keyword>